<name>A0A6F9D889_9ASCI</name>
<dbReference type="GO" id="GO:0008360">
    <property type="term" value="P:regulation of cell shape"/>
    <property type="evidence" value="ECO:0007669"/>
    <property type="project" value="TreeGrafter"/>
</dbReference>
<feature type="compositionally biased region" description="Polar residues" evidence="3">
    <location>
        <begin position="181"/>
        <end position="191"/>
    </location>
</feature>
<dbReference type="AlphaFoldDB" id="A0A6F9D889"/>
<dbReference type="GO" id="GO:0005737">
    <property type="term" value="C:cytoplasm"/>
    <property type="evidence" value="ECO:0007669"/>
    <property type="project" value="UniProtKB-ARBA"/>
</dbReference>
<proteinExistence type="evidence at transcript level"/>
<feature type="compositionally biased region" description="Gly residues" evidence="3">
    <location>
        <begin position="11"/>
        <end position="22"/>
    </location>
</feature>
<sequence>MPAKAPIYLKPGGGKNGHGNGKGGKKLRELLSTDMISPPLGDFRHMAHVGRGGSMDMFGDTSFLQVRKQKNASSDNTESHNNETVPKVVAEGLATMRRNGSFGKKSAKKQRNLSTPDEASMKADVKSLSTQSYDGYGPAESPILQTAFSLPLLNQEQSTSTPSSPTSEGGKKTKSKGKKTMNNNCISNGKTHSQEKLPITSTPNVTVDGPPKPRRIMSNEEDSTLANGNHVVGNGMPTDKLSPLRRSSEVYTQKPDGLLPVVATYSDSTSLSEGWELDLGESLMDDVMGIMDRIEL</sequence>
<dbReference type="InterPro" id="IPR000095">
    <property type="entry name" value="CRIB_dom"/>
</dbReference>
<dbReference type="SMART" id="SM00285">
    <property type="entry name" value="PBD"/>
    <property type="match status" value="1"/>
</dbReference>
<dbReference type="PROSITE" id="PS50108">
    <property type="entry name" value="CRIB"/>
    <property type="match status" value="1"/>
</dbReference>
<gene>
    <name evidence="5" type="primary">Cdc42ep3</name>
</gene>
<accession>A0A6F9D889</accession>
<feature type="region of interest" description="Disordered" evidence="3">
    <location>
        <begin position="1"/>
        <end position="25"/>
    </location>
</feature>
<feature type="region of interest" description="Disordered" evidence="3">
    <location>
        <begin position="97"/>
        <end position="140"/>
    </location>
</feature>
<comment type="similarity">
    <text evidence="2">Belongs to the BORG/CEP family.</text>
</comment>
<evidence type="ECO:0000313" key="5">
    <source>
        <dbReference type="EMBL" id="CAB3229248.1"/>
    </source>
</evidence>
<dbReference type="GO" id="GO:0016020">
    <property type="term" value="C:membrane"/>
    <property type="evidence" value="ECO:0007669"/>
    <property type="project" value="TreeGrafter"/>
</dbReference>
<dbReference type="GO" id="GO:0030838">
    <property type="term" value="P:positive regulation of actin filament polymerization"/>
    <property type="evidence" value="ECO:0007669"/>
    <property type="project" value="TreeGrafter"/>
</dbReference>
<evidence type="ECO:0000259" key="4">
    <source>
        <dbReference type="PROSITE" id="PS50108"/>
    </source>
</evidence>
<organism evidence="5">
    <name type="scientific">Phallusia mammillata</name>
    <dbReference type="NCBI Taxonomy" id="59560"/>
    <lineage>
        <taxon>Eukaryota</taxon>
        <taxon>Metazoa</taxon>
        <taxon>Chordata</taxon>
        <taxon>Tunicata</taxon>
        <taxon>Ascidiacea</taxon>
        <taxon>Phlebobranchia</taxon>
        <taxon>Ascidiidae</taxon>
        <taxon>Phallusia</taxon>
    </lineage>
</organism>
<dbReference type="GO" id="GO:0031274">
    <property type="term" value="P:positive regulation of pseudopodium assembly"/>
    <property type="evidence" value="ECO:0007669"/>
    <property type="project" value="TreeGrafter"/>
</dbReference>
<evidence type="ECO:0000256" key="1">
    <source>
        <dbReference type="ARBA" id="ARBA00004184"/>
    </source>
</evidence>
<dbReference type="GO" id="GO:0031267">
    <property type="term" value="F:small GTPase binding"/>
    <property type="evidence" value="ECO:0007669"/>
    <property type="project" value="TreeGrafter"/>
</dbReference>
<dbReference type="InterPro" id="IPR029273">
    <property type="entry name" value="Cdc42_effect-like"/>
</dbReference>
<protein>
    <submittedName>
        <fullName evidence="5">Cdc42 effector protein 3</fullName>
    </submittedName>
</protein>
<feature type="region of interest" description="Disordered" evidence="3">
    <location>
        <begin position="154"/>
        <end position="211"/>
    </location>
</feature>
<evidence type="ECO:0000256" key="2">
    <source>
        <dbReference type="ARBA" id="ARBA00010770"/>
    </source>
</evidence>
<evidence type="ECO:0000256" key="3">
    <source>
        <dbReference type="SAM" id="MobiDB-lite"/>
    </source>
</evidence>
<dbReference type="PANTHER" id="PTHR15344">
    <property type="entry name" value="CDC42 EFFECTOR PROTEIN BORG"/>
    <property type="match status" value="1"/>
</dbReference>
<dbReference type="Pfam" id="PF00786">
    <property type="entry name" value="PBD"/>
    <property type="match status" value="1"/>
</dbReference>
<dbReference type="EMBL" id="LR783765">
    <property type="protein sequence ID" value="CAB3229248.1"/>
    <property type="molecule type" value="mRNA"/>
</dbReference>
<comment type="subcellular location">
    <subcellularLocation>
        <location evidence="1">Endomembrane system</location>
        <topology evidence="1">Peripheral membrane protein</topology>
    </subcellularLocation>
</comment>
<reference evidence="5" key="1">
    <citation type="submission" date="2020-04" db="EMBL/GenBank/DDBJ databases">
        <authorList>
            <person name="Neveu A P."/>
        </authorList>
    </citation>
    <scope>NUCLEOTIDE SEQUENCE</scope>
    <source>
        <tissue evidence="5">Whole embryo</tissue>
    </source>
</reference>
<dbReference type="PANTHER" id="PTHR15344:SF12">
    <property type="entry name" value="CRIB DOMAIN-CONTAINING PROTEIN"/>
    <property type="match status" value="1"/>
</dbReference>
<feature type="domain" description="CRIB" evidence="4">
    <location>
        <begin position="36"/>
        <end position="50"/>
    </location>
</feature>
<feature type="compositionally biased region" description="Low complexity" evidence="3">
    <location>
        <begin position="158"/>
        <end position="168"/>
    </location>
</feature>
<dbReference type="InterPro" id="IPR051296">
    <property type="entry name" value="Cdc42_Effector_BORG/CEP"/>
</dbReference>
<dbReference type="GO" id="GO:0012505">
    <property type="term" value="C:endomembrane system"/>
    <property type="evidence" value="ECO:0007669"/>
    <property type="project" value="UniProtKB-SubCell"/>
</dbReference>
<dbReference type="Pfam" id="PF14957">
    <property type="entry name" value="BORG_CEP"/>
    <property type="match status" value="1"/>
</dbReference>